<evidence type="ECO:0000313" key="4">
    <source>
        <dbReference type="Proteomes" id="UP000663860"/>
    </source>
</evidence>
<evidence type="ECO:0000313" key="2">
    <source>
        <dbReference type="EMBL" id="CAF1148819.1"/>
    </source>
</evidence>
<dbReference type="EMBL" id="CAJNOE010000324">
    <property type="protein sequence ID" value="CAF1148819.1"/>
    <property type="molecule type" value="Genomic_DNA"/>
</dbReference>
<protein>
    <submittedName>
        <fullName evidence="2">Uncharacterized protein</fullName>
    </submittedName>
</protein>
<gene>
    <name evidence="2" type="ORF">IZO911_LOCUS25653</name>
    <name evidence="3" type="ORF">KXQ929_LOCUS22528</name>
</gene>
<dbReference type="EMBL" id="CAJOBB010001727">
    <property type="protein sequence ID" value="CAF3895620.1"/>
    <property type="molecule type" value="Genomic_DNA"/>
</dbReference>
<dbReference type="Proteomes" id="UP000663860">
    <property type="component" value="Unassembled WGS sequence"/>
</dbReference>
<name>A0A814SNF3_9BILA</name>
<feature type="compositionally biased region" description="Basic and acidic residues" evidence="1">
    <location>
        <begin position="68"/>
        <end position="77"/>
    </location>
</feature>
<comment type="caution">
    <text evidence="2">The sequence shown here is derived from an EMBL/GenBank/DDBJ whole genome shotgun (WGS) entry which is preliminary data.</text>
</comment>
<accession>A0A814SNF3</accession>
<dbReference type="Proteomes" id="UP000663868">
    <property type="component" value="Unassembled WGS sequence"/>
</dbReference>
<feature type="non-terminal residue" evidence="2">
    <location>
        <position position="1"/>
    </location>
</feature>
<dbReference type="AlphaFoldDB" id="A0A814SNF3"/>
<sequence>RNIRLKSDKQEMPVLVNRQNDAAHKAKPLTAILKLQPKTISTSTTNAPRDFFAKFKLGPKKPRTASESSDHTDSTIKPNEKKALISFAYNEGFSDAVRCKIKIQDLL</sequence>
<proteinExistence type="predicted"/>
<evidence type="ECO:0000256" key="1">
    <source>
        <dbReference type="SAM" id="MobiDB-lite"/>
    </source>
</evidence>
<feature type="region of interest" description="Disordered" evidence="1">
    <location>
        <begin position="51"/>
        <end position="77"/>
    </location>
</feature>
<evidence type="ECO:0000313" key="3">
    <source>
        <dbReference type="EMBL" id="CAF3895620.1"/>
    </source>
</evidence>
<reference evidence="2" key="1">
    <citation type="submission" date="2021-02" db="EMBL/GenBank/DDBJ databases">
        <authorList>
            <person name="Nowell W R."/>
        </authorList>
    </citation>
    <scope>NUCLEOTIDE SEQUENCE</scope>
</reference>
<organism evidence="2 4">
    <name type="scientific">Adineta steineri</name>
    <dbReference type="NCBI Taxonomy" id="433720"/>
    <lineage>
        <taxon>Eukaryota</taxon>
        <taxon>Metazoa</taxon>
        <taxon>Spiralia</taxon>
        <taxon>Gnathifera</taxon>
        <taxon>Rotifera</taxon>
        <taxon>Eurotatoria</taxon>
        <taxon>Bdelloidea</taxon>
        <taxon>Adinetida</taxon>
        <taxon>Adinetidae</taxon>
        <taxon>Adineta</taxon>
    </lineage>
</organism>